<organism evidence="1 2">
    <name type="scientific">Plutella xylostella</name>
    <name type="common">Diamondback moth</name>
    <name type="synonym">Plutella maculipennis</name>
    <dbReference type="NCBI Taxonomy" id="51655"/>
    <lineage>
        <taxon>Eukaryota</taxon>
        <taxon>Metazoa</taxon>
        <taxon>Ecdysozoa</taxon>
        <taxon>Arthropoda</taxon>
        <taxon>Hexapoda</taxon>
        <taxon>Insecta</taxon>
        <taxon>Pterygota</taxon>
        <taxon>Neoptera</taxon>
        <taxon>Endopterygota</taxon>
        <taxon>Lepidoptera</taxon>
        <taxon>Glossata</taxon>
        <taxon>Ditrysia</taxon>
        <taxon>Yponomeutoidea</taxon>
        <taxon>Plutellidae</taxon>
        <taxon>Plutella</taxon>
    </lineage>
</organism>
<accession>A0ABQ7QBX4</accession>
<name>A0ABQ7QBX4_PLUXY</name>
<proteinExistence type="predicted"/>
<reference evidence="1 2" key="1">
    <citation type="submission" date="2021-06" db="EMBL/GenBank/DDBJ databases">
        <title>A haploid diamondback moth (Plutella xylostella L.) genome assembly resolves 31 chromosomes and identifies a diamide resistance mutation.</title>
        <authorList>
            <person name="Ward C.M."/>
            <person name="Perry K.D."/>
            <person name="Baker G."/>
            <person name="Powis K."/>
            <person name="Heckel D.G."/>
            <person name="Baxter S.W."/>
        </authorList>
    </citation>
    <scope>NUCLEOTIDE SEQUENCE [LARGE SCALE GENOMIC DNA]</scope>
    <source>
        <strain evidence="1 2">LV</strain>
        <tissue evidence="1">Single pupa</tissue>
    </source>
</reference>
<dbReference type="Proteomes" id="UP000823941">
    <property type="component" value="Chromosome 17"/>
</dbReference>
<comment type="caution">
    <text evidence="1">The sequence shown here is derived from an EMBL/GenBank/DDBJ whole genome shotgun (WGS) entry which is preliminary data.</text>
</comment>
<sequence length="64" mass="7464">YRYVSVPAPAPYPAWPPFAVPLPAPYAPWPTEVAPPFAARVRLRRSRYIRRSRRSRQPRLSTFV</sequence>
<keyword evidence="2" id="KW-1185">Reference proteome</keyword>
<dbReference type="EMBL" id="JAHIBW010000017">
    <property type="protein sequence ID" value="KAG7302555.1"/>
    <property type="molecule type" value="Genomic_DNA"/>
</dbReference>
<evidence type="ECO:0000313" key="2">
    <source>
        <dbReference type="Proteomes" id="UP000823941"/>
    </source>
</evidence>
<protein>
    <submittedName>
        <fullName evidence="1">Uncharacterized protein</fullName>
    </submittedName>
</protein>
<evidence type="ECO:0000313" key="1">
    <source>
        <dbReference type="EMBL" id="KAG7302555.1"/>
    </source>
</evidence>
<gene>
    <name evidence="1" type="ORF">JYU34_012479</name>
</gene>
<feature type="non-terminal residue" evidence="1">
    <location>
        <position position="1"/>
    </location>
</feature>